<comment type="similarity">
    <text evidence="8">Belongs to the binding-protein-dependent transport system permease family. LivHM subfamily.</text>
</comment>
<keyword evidence="7 9" id="KW-0472">Membrane</keyword>
<dbReference type="InterPro" id="IPR052157">
    <property type="entry name" value="BCAA_transport_permease"/>
</dbReference>
<keyword evidence="2" id="KW-0813">Transport</keyword>
<dbReference type="PANTHER" id="PTHR11795">
    <property type="entry name" value="BRANCHED-CHAIN AMINO ACID TRANSPORT SYSTEM PERMEASE PROTEIN LIVH"/>
    <property type="match status" value="1"/>
</dbReference>
<comment type="caution">
    <text evidence="10">The sequence shown here is derived from an EMBL/GenBank/DDBJ whole genome shotgun (WGS) entry which is preliminary data.</text>
</comment>
<dbReference type="GO" id="GO:0006865">
    <property type="term" value="P:amino acid transport"/>
    <property type="evidence" value="ECO:0007669"/>
    <property type="project" value="UniProtKB-KW"/>
</dbReference>
<evidence type="ECO:0000313" key="11">
    <source>
        <dbReference type="Proteomes" id="UP000027936"/>
    </source>
</evidence>
<feature type="transmembrane region" description="Helical" evidence="9">
    <location>
        <begin position="187"/>
        <end position="207"/>
    </location>
</feature>
<evidence type="ECO:0000256" key="7">
    <source>
        <dbReference type="ARBA" id="ARBA00023136"/>
    </source>
</evidence>
<name>A0A072NMW4_SCHAZ</name>
<dbReference type="OrthoDB" id="9807115at2"/>
<dbReference type="PATRIC" id="fig|1348973.3.peg.2208"/>
<sequence length="294" mass="31224">MTFFLQMLVTGIVIGSVYALVALGFVLIYKSSDAINFAQGEFLLVGTYVCLTLVSSYHIPFIPALIITLLFSAVLGLVIERIVLRPFIGEPVISLIMATIGLSSVLLGIVHIIWGHETKVFPSIFSETPVKLGSVVVAPVYLWSLAIVIVMLLLFTLFFKYSKMGIAMRATADDQQAAMSMGISVKVIFACAWAIAAIVSAVGGVLIGNINGVNSSLAFIGLKVLPVAILGGLDSIPGAIIGGVIIGVVESMTGGYLDPLVGGGLKEVMPFIILVLILMFKPYGLFGKKEIERV</sequence>
<comment type="subcellular location">
    <subcellularLocation>
        <location evidence="1">Cell membrane</location>
        <topology evidence="1">Multi-pass membrane protein</topology>
    </subcellularLocation>
</comment>
<dbReference type="AlphaFoldDB" id="A0A072NMW4"/>
<accession>A0A072NMW4</accession>
<evidence type="ECO:0000256" key="4">
    <source>
        <dbReference type="ARBA" id="ARBA00022692"/>
    </source>
</evidence>
<keyword evidence="3" id="KW-1003">Cell membrane</keyword>
<evidence type="ECO:0000256" key="6">
    <source>
        <dbReference type="ARBA" id="ARBA00022989"/>
    </source>
</evidence>
<organism evidence="10 11">
    <name type="scientific">Schinkia azotoformans MEV2011</name>
    <dbReference type="NCBI Taxonomy" id="1348973"/>
    <lineage>
        <taxon>Bacteria</taxon>
        <taxon>Bacillati</taxon>
        <taxon>Bacillota</taxon>
        <taxon>Bacilli</taxon>
        <taxon>Bacillales</taxon>
        <taxon>Bacillaceae</taxon>
        <taxon>Calidifontibacillus/Schinkia group</taxon>
        <taxon>Schinkia</taxon>
    </lineage>
</organism>
<dbReference type="Proteomes" id="UP000027936">
    <property type="component" value="Unassembled WGS sequence"/>
</dbReference>
<evidence type="ECO:0000256" key="9">
    <source>
        <dbReference type="SAM" id="Phobius"/>
    </source>
</evidence>
<dbReference type="PANTHER" id="PTHR11795:SF451">
    <property type="entry name" value="ABC TRANSPORTER PERMEASE PROTEIN"/>
    <property type="match status" value="1"/>
</dbReference>
<evidence type="ECO:0000313" key="10">
    <source>
        <dbReference type="EMBL" id="KEF38253.1"/>
    </source>
</evidence>
<dbReference type="Pfam" id="PF02653">
    <property type="entry name" value="BPD_transp_2"/>
    <property type="match status" value="1"/>
</dbReference>
<keyword evidence="5" id="KW-0029">Amino-acid transport</keyword>
<evidence type="ECO:0000256" key="5">
    <source>
        <dbReference type="ARBA" id="ARBA00022970"/>
    </source>
</evidence>
<feature type="transmembrane region" description="Helical" evidence="9">
    <location>
        <begin position="134"/>
        <end position="159"/>
    </location>
</feature>
<feature type="transmembrane region" description="Helical" evidence="9">
    <location>
        <begin position="6"/>
        <end position="29"/>
    </location>
</feature>
<evidence type="ECO:0000256" key="8">
    <source>
        <dbReference type="ARBA" id="ARBA00037998"/>
    </source>
</evidence>
<dbReference type="GO" id="GO:0005886">
    <property type="term" value="C:plasma membrane"/>
    <property type="evidence" value="ECO:0007669"/>
    <property type="project" value="UniProtKB-SubCell"/>
</dbReference>
<dbReference type="CDD" id="cd06582">
    <property type="entry name" value="TM_PBP1_LivH_like"/>
    <property type="match status" value="1"/>
</dbReference>
<evidence type="ECO:0000256" key="2">
    <source>
        <dbReference type="ARBA" id="ARBA00022448"/>
    </source>
</evidence>
<keyword evidence="4 9" id="KW-0812">Transmembrane</keyword>
<dbReference type="GO" id="GO:0022857">
    <property type="term" value="F:transmembrane transporter activity"/>
    <property type="evidence" value="ECO:0007669"/>
    <property type="project" value="InterPro"/>
</dbReference>
<dbReference type="RefSeq" id="WP_004431616.1">
    <property type="nucleotide sequence ID" value="NZ_JJRY01000008.1"/>
</dbReference>
<feature type="transmembrane region" description="Helical" evidence="9">
    <location>
        <begin position="238"/>
        <end position="256"/>
    </location>
</feature>
<dbReference type="GeneID" id="89467395"/>
<proteinExistence type="inferred from homology"/>
<feature type="transmembrane region" description="Helical" evidence="9">
    <location>
        <begin position="65"/>
        <end position="84"/>
    </location>
</feature>
<reference evidence="10 11" key="1">
    <citation type="submission" date="2014-04" db="EMBL/GenBank/DDBJ databases">
        <title>Draft genome sequence of Bacillus azotoformans MEV2011, a (co-) denitrifying strain unable to grow in the presence of oxygen.</title>
        <authorList>
            <person name="Nielsen M."/>
            <person name="Schreiber L."/>
            <person name="Finster K."/>
            <person name="Schramm A."/>
        </authorList>
    </citation>
    <scope>NUCLEOTIDE SEQUENCE [LARGE SCALE GENOMIC DNA]</scope>
    <source>
        <strain evidence="10 11">MEV2011</strain>
    </source>
</reference>
<keyword evidence="6 9" id="KW-1133">Transmembrane helix</keyword>
<feature type="transmembrane region" description="Helical" evidence="9">
    <location>
        <begin position="268"/>
        <end position="286"/>
    </location>
</feature>
<evidence type="ECO:0000256" key="1">
    <source>
        <dbReference type="ARBA" id="ARBA00004651"/>
    </source>
</evidence>
<evidence type="ECO:0000256" key="3">
    <source>
        <dbReference type="ARBA" id="ARBA00022475"/>
    </source>
</evidence>
<dbReference type="EMBL" id="JJRY01000008">
    <property type="protein sequence ID" value="KEF38253.1"/>
    <property type="molecule type" value="Genomic_DNA"/>
</dbReference>
<feature type="transmembrane region" description="Helical" evidence="9">
    <location>
        <begin position="91"/>
        <end position="114"/>
    </location>
</feature>
<protein>
    <submittedName>
        <fullName evidence="10">Amino acid/amide ABC transporter membrane protein 1, HAAT family</fullName>
    </submittedName>
</protein>
<gene>
    <name evidence="10" type="ORF">M670_02293</name>
</gene>
<dbReference type="InterPro" id="IPR001851">
    <property type="entry name" value="ABC_transp_permease"/>
</dbReference>